<protein>
    <submittedName>
        <fullName evidence="1">Uncharacterized protein</fullName>
    </submittedName>
</protein>
<reference evidence="1 2" key="1">
    <citation type="journal article" date="2012" name="J. Bacteriol.">
        <title>Genome sequence of the cycloprodigiosin-producing bacterial strain Pseudoalteromonas rubra ATCC 29570(T).</title>
        <authorList>
            <person name="Xie B.B."/>
            <person name="Shu Y.L."/>
            <person name="Qin Q.L."/>
            <person name="Rong J.C."/>
            <person name="Zhang X.Y."/>
            <person name="Chen X.L."/>
            <person name="Zhou B.C."/>
            <person name="Zhang Y.Z."/>
        </authorList>
    </citation>
    <scope>NUCLEOTIDE SEQUENCE [LARGE SCALE GENOMIC DNA]</scope>
    <source>
        <strain evidence="1 2">DSM 6842</strain>
    </source>
</reference>
<organism evidence="1 2">
    <name type="scientific">Pseudoalteromonas rubra</name>
    <dbReference type="NCBI Taxonomy" id="43658"/>
    <lineage>
        <taxon>Bacteria</taxon>
        <taxon>Pseudomonadati</taxon>
        <taxon>Pseudomonadota</taxon>
        <taxon>Gammaproteobacteria</taxon>
        <taxon>Alteromonadales</taxon>
        <taxon>Pseudoalteromonadaceae</taxon>
        <taxon>Pseudoalteromonas</taxon>
    </lineage>
</organism>
<gene>
    <name evidence="1" type="ORF">PRUB_a4032</name>
</gene>
<evidence type="ECO:0000313" key="2">
    <source>
        <dbReference type="Proteomes" id="UP000016480"/>
    </source>
</evidence>
<dbReference type="Proteomes" id="UP000016480">
    <property type="component" value="Unassembled WGS sequence"/>
</dbReference>
<accession>A0A8T0CAR4</accession>
<proteinExistence type="predicted"/>
<evidence type="ECO:0000313" key="1">
    <source>
        <dbReference type="EMBL" id="KAF7787161.1"/>
    </source>
</evidence>
<dbReference type="EMBL" id="AHCD03000034">
    <property type="protein sequence ID" value="KAF7787161.1"/>
    <property type="molecule type" value="Genomic_DNA"/>
</dbReference>
<comment type="caution">
    <text evidence="1">The sequence shown here is derived from an EMBL/GenBank/DDBJ whole genome shotgun (WGS) entry which is preliminary data.</text>
</comment>
<sequence length="38" mass="4593">MAMLFINTPEFHYEQGWQYRALFTYAIQPQALSYTNFT</sequence>
<name>A0A8T0CAR4_9GAMM</name>
<dbReference type="AlphaFoldDB" id="A0A8T0CAR4"/>